<keyword evidence="4" id="KW-1185">Reference proteome</keyword>
<comment type="caution">
    <text evidence="3">The sequence shown here is derived from an EMBL/GenBank/DDBJ whole genome shotgun (WGS) entry which is preliminary data.</text>
</comment>
<sequence>MAELETRAPTPNGETTLAVLTDEASLTALGKGKVLVLFGADWDEPSQQLNQLFAELARLKKHPSVTLASADAEECEALAEKFGVEAAADAVTLKGGEVAGKAEGVDAAAAAAAVEALDKEKVATMDADEAAAVAKGANVPFATFDILLPENQDARQGLKTYSDWPTYPQFYANERPVGGLDILQEMAADGDLLGQLELQDPEAEAALEDPRRR</sequence>
<organism evidence="3 4">
    <name type="scientific">Aureococcus anophagefferens</name>
    <name type="common">Harmful bloom alga</name>
    <dbReference type="NCBI Taxonomy" id="44056"/>
    <lineage>
        <taxon>Eukaryota</taxon>
        <taxon>Sar</taxon>
        <taxon>Stramenopiles</taxon>
        <taxon>Ochrophyta</taxon>
        <taxon>Pelagophyceae</taxon>
        <taxon>Pelagomonadales</taxon>
        <taxon>Pelagomonadaceae</taxon>
        <taxon>Aureococcus</taxon>
    </lineage>
</organism>
<accession>A0ABR1G4V2</accession>
<protein>
    <submittedName>
        <fullName evidence="3">Protein disulfide oxidoreductase</fullName>
    </submittedName>
</protein>
<evidence type="ECO:0000313" key="4">
    <source>
        <dbReference type="Proteomes" id="UP001363151"/>
    </source>
</evidence>
<evidence type="ECO:0000259" key="1">
    <source>
        <dbReference type="Pfam" id="PF00085"/>
    </source>
</evidence>
<dbReference type="InterPro" id="IPR002109">
    <property type="entry name" value="Glutaredoxin"/>
</dbReference>
<name>A0ABR1G4V2_AURAN</name>
<dbReference type="Pfam" id="PF00085">
    <property type="entry name" value="Thioredoxin"/>
    <property type="match status" value="1"/>
</dbReference>
<evidence type="ECO:0000259" key="2">
    <source>
        <dbReference type="Pfam" id="PF00462"/>
    </source>
</evidence>
<dbReference type="Gene3D" id="3.40.30.10">
    <property type="entry name" value="Glutaredoxin"/>
    <property type="match status" value="2"/>
</dbReference>
<dbReference type="InterPro" id="IPR004480">
    <property type="entry name" value="Monothiol_GRX-rel"/>
</dbReference>
<dbReference type="PANTHER" id="PTHR10293">
    <property type="entry name" value="GLUTAREDOXIN FAMILY MEMBER"/>
    <property type="match status" value="1"/>
</dbReference>
<dbReference type="Proteomes" id="UP001363151">
    <property type="component" value="Unassembled WGS sequence"/>
</dbReference>
<dbReference type="InterPro" id="IPR036249">
    <property type="entry name" value="Thioredoxin-like_sf"/>
</dbReference>
<dbReference type="SUPFAM" id="SSF52833">
    <property type="entry name" value="Thioredoxin-like"/>
    <property type="match status" value="2"/>
</dbReference>
<gene>
    <name evidence="3" type="ORF">SO694_00085169</name>
</gene>
<dbReference type="PROSITE" id="PS51354">
    <property type="entry name" value="GLUTAREDOXIN_2"/>
    <property type="match status" value="1"/>
</dbReference>
<feature type="domain" description="Glutaredoxin" evidence="2">
    <location>
        <begin position="131"/>
        <end position="175"/>
    </location>
</feature>
<dbReference type="InterPro" id="IPR013766">
    <property type="entry name" value="Thioredoxin_domain"/>
</dbReference>
<dbReference type="PANTHER" id="PTHR10293:SF73">
    <property type="entry name" value="GLUTAREDOXIN-3"/>
    <property type="match status" value="1"/>
</dbReference>
<dbReference type="EMBL" id="JBBJCI010000123">
    <property type="protein sequence ID" value="KAK7247963.1"/>
    <property type="molecule type" value="Genomic_DNA"/>
</dbReference>
<feature type="domain" description="Thioredoxin" evidence="1">
    <location>
        <begin position="31"/>
        <end position="108"/>
    </location>
</feature>
<dbReference type="Pfam" id="PF00462">
    <property type="entry name" value="Glutaredoxin"/>
    <property type="match status" value="1"/>
</dbReference>
<proteinExistence type="predicted"/>
<reference evidence="3 4" key="1">
    <citation type="submission" date="2024-03" db="EMBL/GenBank/DDBJ databases">
        <title>Aureococcus anophagefferens CCMP1851 and Kratosvirus quantuckense: Draft genome of a second virus-susceptible host strain in the model system.</title>
        <authorList>
            <person name="Chase E."/>
            <person name="Truchon A.R."/>
            <person name="Schepens W."/>
            <person name="Wilhelm S.W."/>
        </authorList>
    </citation>
    <scope>NUCLEOTIDE SEQUENCE [LARGE SCALE GENOMIC DNA]</scope>
    <source>
        <strain evidence="3 4">CCMP1851</strain>
    </source>
</reference>
<dbReference type="CDD" id="cd02947">
    <property type="entry name" value="TRX_family"/>
    <property type="match status" value="1"/>
</dbReference>
<evidence type="ECO:0000313" key="3">
    <source>
        <dbReference type="EMBL" id="KAK7247963.1"/>
    </source>
</evidence>